<feature type="domain" description="BZIP" evidence="6">
    <location>
        <begin position="199"/>
        <end position="262"/>
    </location>
</feature>
<dbReference type="InterPro" id="IPR046347">
    <property type="entry name" value="bZIP_sf"/>
</dbReference>
<dbReference type="CDD" id="cd14696">
    <property type="entry name" value="bZIP_Jun"/>
    <property type="match status" value="1"/>
</dbReference>
<accession>A0A1L8DH69</accession>
<dbReference type="GO" id="GO:0005634">
    <property type="term" value="C:nucleus"/>
    <property type="evidence" value="ECO:0007669"/>
    <property type="project" value="UniProtKB-ARBA"/>
</dbReference>
<evidence type="ECO:0000256" key="1">
    <source>
        <dbReference type="ARBA" id="ARBA00006882"/>
    </source>
</evidence>
<dbReference type="GO" id="GO:0042127">
    <property type="term" value="P:regulation of cell population proliferation"/>
    <property type="evidence" value="ECO:0007669"/>
    <property type="project" value="TreeGrafter"/>
</dbReference>
<keyword evidence="2" id="KW-0805">Transcription regulation</keyword>
<evidence type="ECO:0000259" key="6">
    <source>
        <dbReference type="PROSITE" id="PS50217"/>
    </source>
</evidence>
<proteinExistence type="inferred from homology"/>
<dbReference type="GO" id="GO:0051726">
    <property type="term" value="P:regulation of cell cycle"/>
    <property type="evidence" value="ECO:0007669"/>
    <property type="project" value="TreeGrafter"/>
</dbReference>
<evidence type="ECO:0000256" key="5">
    <source>
        <dbReference type="SAM" id="Coils"/>
    </source>
</evidence>
<dbReference type="SUPFAM" id="SSF57959">
    <property type="entry name" value="Leucine zipper domain"/>
    <property type="match status" value="1"/>
</dbReference>
<dbReference type="PANTHER" id="PTHR11462">
    <property type="entry name" value="JUN TRANSCRIPTION FACTOR-RELATED"/>
    <property type="match status" value="1"/>
</dbReference>
<dbReference type="PROSITE" id="PS00036">
    <property type="entry name" value="BZIP_BASIC"/>
    <property type="match status" value="1"/>
</dbReference>
<dbReference type="Pfam" id="PF03957">
    <property type="entry name" value="Jun"/>
    <property type="match status" value="1"/>
</dbReference>
<evidence type="ECO:0000256" key="3">
    <source>
        <dbReference type="ARBA" id="ARBA00023125"/>
    </source>
</evidence>
<dbReference type="InterPro" id="IPR005643">
    <property type="entry name" value="JNK"/>
</dbReference>
<dbReference type="InterPro" id="IPR050946">
    <property type="entry name" value="AP-1_TF_bZIP"/>
</dbReference>
<evidence type="ECO:0000256" key="2">
    <source>
        <dbReference type="ARBA" id="ARBA00023015"/>
    </source>
</evidence>
<dbReference type="GO" id="GO:0000981">
    <property type="term" value="F:DNA-binding transcription factor activity, RNA polymerase II-specific"/>
    <property type="evidence" value="ECO:0007669"/>
    <property type="project" value="TreeGrafter"/>
</dbReference>
<keyword evidence="3" id="KW-0238">DNA-binding</keyword>
<dbReference type="GO" id="GO:0005667">
    <property type="term" value="C:transcription regulator complex"/>
    <property type="evidence" value="ECO:0007669"/>
    <property type="project" value="TreeGrafter"/>
</dbReference>
<evidence type="ECO:0000256" key="4">
    <source>
        <dbReference type="ARBA" id="ARBA00023163"/>
    </source>
</evidence>
<comment type="similarity">
    <text evidence="1">Belongs to the bZIP family. Jun subfamily.</text>
</comment>
<dbReference type="InterPro" id="IPR004827">
    <property type="entry name" value="bZIP"/>
</dbReference>
<protein>
    <submittedName>
        <fullName evidence="7">Putative transcriptional activator of the jun family</fullName>
    </submittedName>
</protein>
<dbReference type="Pfam" id="PF00170">
    <property type="entry name" value="bZIP_1"/>
    <property type="match status" value="1"/>
</dbReference>
<organism evidence="7">
    <name type="scientific">Nyssomyia neivai</name>
    <dbReference type="NCBI Taxonomy" id="330878"/>
    <lineage>
        <taxon>Eukaryota</taxon>
        <taxon>Metazoa</taxon>
        <taxon>Ecdysozoa</taxon>
        <taxon>Arthropoda</taxon>
        <taxon>Hexapoda</taxon>
        <taxon>Insecta</taxon>
        <taxon>Pterygota</taxon>
        <taxon>Neoptera</taxon>
        <taxon>Endopterygota</taxon>
        <taxon>Diptera</taxon>
        <taxon>Nematocera</taxon>
        <taxon>Psychodoidea</taxon>
        <taxon>Psychodidae</taxon>
        <taxon>Nyssomyia</taxon>
    </lineage>
</organism>
<dbReference type="GO" id="GO:0000978">
    <property type="term" value="F:RNA polymerase II cis-regulatory region sequence-specific DNA binding"/>
    <property type="evidence" value="ECO:0007669"/>
    <property type="project" value="TreeGrafter"/>
</dbReference>
<evidence type="ECO:0000313" key="7">
    <source>
        <dbReference type="EMBL" id="JAV05798.1"/>
    </source>
</evidence>
<keyword evidence="5" id="KW-0175">Coiled coil</keyword>
<feature type="coiled-coil region" evidence="5">
    <location>
        <begin position="217"/>
        <end position="244"/>
    </location>
</feature>
<reference evidence="7" key="1">
    <citation type="submission" date="2016-12" db="EMBL/GenBank/DDBJ databases">
        <title>An insight into the sialome and mialome of the sand fly, Nyssomyia neivai.</title>
        <authorList>
            <person name="Sebastian V."/>
            <person name="Goulart T.M."/>
            <person name="Oliveira W."/>
            <person name="Calvo E."/>
            <person name="Oliveira L.F."/>
            <person name="Pinto M.C."/>
            <person name="Rosselino A.M."/>
            <person name="Ribeiro J.M."/>
        </authorList>
    </citation>
    <scope>NUCLEOTIDE SEQUENCE</scope>
</reference>
<dbReference type="InterPro" id="IPR002112">
    <property type="entry name" value="Leuzip_Jun"/>
</dbReference>
<dbReference type="PROSITE" id="PS50217">
    <property type="entry name" value="BZIP"/>
    <property type="match status" value="1"/>
</dbReference>
<dbReference type="EMBL" id="GFDF01008286">
    <property type="protein sequence ID" value="JAV05798.1"/>
    <property type="molecule type" value="Transcribed_RNA"/>
</dbReference>
<dbReference type="Gene3D" id="1.20.5.170">
    <property type="match status" value="1"/>
</dbReference>
<dbReference type="AlphaFoldDB" id="A0A1L8DH69"/>
<sequence>MRDNPNNMESFYEENAQFTTTPVTTAGGTLKRPFTLDLNGSKDQPKRQRFNQSVNTTSVISSPDLQMLKLASPELEKIIMSNNSLQTPTPSLVFPQKVTLEQAMYAKGFEEALSSLHNSEKSQSLPVTNAPIIMTTTNNNNISSSNNNTMNSTSLGMSGGTVVTYTNMDDLVLVPIKDEPQTVPNSPSLSPIDMENQEKIKLERKRQRNRVAASKCRKRKLERISKLEDKVKCLKGENSELTGVVYNLKEHVMQLKQQVMEHMNAGCQIQIQQF</sequence>
<dbReference type="SMART" id="SM00338">
    <property type="entry name" value="BRLZ"/>
    <property type="match status" value="1"/>
</dbReference>
<dbReference type="PANTHER" id="PTHR11462:SF35">
    <property type="entry name" value="TRANSCRIPTION FACTOR JRA"/>
    <property type="match status" value="1"/>
</dbReference>
<dbReference type="PRINTS" id="PR00043">
    <property type="entry name" value="LEUZIPPRJUN"/>
</dbReference>
<dbReference type="FunFam" id="1.20.5.170:FF:000012">
    <property type="entry name" value="Putative transcription factor AP-1"/>
    <property type="match status" value="1"/>
</dbReference>
<keyword evidence="4" id="KW-0804">Transcription</keyword>
<name>A0A1L8DH69_9DIPT</name>